<feature type="region of interest" description="Disordered" evidence="8">
    <location>
        <begin position="317"/>
        <end position="351"/>
    </location>
</feature>
<dbReference type="PROSITE" id="PS50216">
    <property type="entry name" value="DHHC"/>
    <property type="match status" value="1"/>
</dbReference>
<gene>
    <name evidence="10" type="ORF">BRAN1462_LOCUS58811</name>
</gene>
<protein>
    <recommendedName>
        <fullName evidence="7">Palmitoyltransferase</fullName>
        <ecNumber evidence="7">2.3.1.225</ecNumber>
    </recommendedName>
</protein>
<organism evidence="10">
    <name type="scientific">Zooxanthella nutricula</name>
    <dbReference type="NCBI Taxonomy" id="1333877"/>
    <lineage>
        <taxon>Eukaryota</taxon>
        <taxon>Sar</taxon>
        <taxon>Alveolata</taxon>
        <taxon>Dinophyceae</taxon>
        <taxon>Peridiniales</taxon>
        <taxon>Peridiniales incertae sedis</taxon>
        <taxon>Zooxanthella</taxon>
    </lineage>
</organism>
<evidence type="ECO:0000259" key="9">
    <source>
        <dbReference type="Pfam" id="PF01529"/>
    </source>
</evidence>
<feature type="transmembrane region" description="Helical" evidence="7">
    <location>
        <begin position="209"/>
        <end position="237"/>
    </location>
</feature>
<evidence type="ECO:0000256" key="6">
    <source>
        <dbReference type="ARBA" id="ARBA00023315"/>
    </source>
</evidence>
<evidence type="ECO:0000256" key="4">
    <source>
        <dbReference type="ARBA" id="ARBA00022989"/>
    </source>
</evidence>
<evidence type="ECO:0000256" key="8">
    <source>
        <dbReference type="SAM" id="MobiDB-lite"/>
    </source>
</evidence>
<comment type="domain">
    <text evidence="7">The DHHC domain is required for palmitoyltransferase activity.</text>
</comment>
<keyword evidence="4 7" id="KW-1133">Transmembrane helix</keyword>
<evidence type="ECO:0000256" key="1">
    <source>
        <dbReference type="ARBA" id="ARBA00004141"/>
    </source>
</evidence>
<comment type="subcellular location">
    <subcellularLocation>
        <location evidence="1">Membrane</location>
        <topology evidence="1">Multi-pass membrane protein</topology>
    </subcellularLocation>
</comment>
<feature type="transmembrane region" description="Helical" evidence="7">
    <location>
        <begin position="169"/>
        <end position="189"/>
    </location>
</feature>
<keyword evidence="3 7" id="KW-0812">Transmembrane</keyword>
<dbReference type="PANTHER" id="PTHR12246">
    <property type="entry name" value="PALMITOYLTRANSFERASE ZDHHC16"/>
    <property type="match status" value="1"/>
</dbReference>
<keyword evidence="5 7" id="KW-0472">Membrane</keyword>
<dbReference type="EC" id="2.3.1.225" evidence="7"/>
<dbReference type="GO" id="GO:0016020">
    <property type="term" value="C:membrane"/>
    <property type="evidence" value="ECO:0007669"/>
    <property type="project" value="UniProtKB-SubCell"/>
</dbReference>
<comment type="catalytic activity">
    <reaction evidence="7">
        <text>L-cysteinyl-[protein] + hexadecanoyl-CoA = S-hexadecanoyl-L-cysteinyl-[protein] + CoA</text>
        <dbReference type="Rhea" id="RHEA:36683"/>
        <dbReference type="Rhea" id="RHEA-COMP:10131"/>
        <dbReference type="Rhea" id="RHEA-COMP:11032"/>
        <dbReference type="ChEBI" id="CHEBI:29950"/>
        <dbReference type="ChEBI" id="CHEBI:57287"/>
        <dbReference type="ChEBI" id="CHEBI:57379"/>
        <dbReference type="ChEBI" id="CHEBI:74151"/>
        <dbReference type="EC" id="2.3.1.225"/>
    </reaction>
</comment>
<proteinExistence type="inferred from homology"/>
<keyword evidence="6 7" id="KW-0012">Acyltransferase</keyword>
<feature type="domain" description="Palmitoyltransferase DHHC" evidence="9">
    <location>
        <begin position="121"/>
        <end position="244"/>
    </location>
</feature>
<evidence type="ECO:0000313" key="10">
    <source>
        <dbReference type="EMBL" id="CAD9640989.1"/>
    </source>
</evidence>
<dbReference type="Pfam" id="PF01529">
    <property type="entry name" value="DHHC"/>
    <property type="match status" value="1"/>
</dbReference>
<comment type="similarity">
    <text evidence="7">Belongs to the DHHC palmitoyltransferase family.</text>
</comment>
<evidence type="ECO:0000256" key="7">
    <source>
        <dbReference type="RuleBase" id="RU079119"/>
    </source>
</evidence>
<dbReference type="GO" id="GO:0019706">
    <property type="term" value="F:protein-cysteine S-palmitoyltransferase activity"/>
    <property type="evidence" value="ECO:0007669"/>
    <property type="project" value="UniProtKB-EC"/>
</dbReference>
<keyword evidence="2 7" id="KW-0808">Transferase</keyword>
<accession>A0A6U6VDK2</accession>
<feature type="transmembrane region" description="Helical" evidence="7">
    <location>
        <begin position="67"/>
        <end position="86"/>
    </location>
</feature>
<evidence type="ECO:0000256" key="5">
    <source>
        <dbReference type="ARBA" id="ARBA00023136"/>
    </source>
</evidence>
<name>A0A6U6VDK2_9DINO</name>
<evidence type="ECO:0000256" key="2">
    <source>
        <dbReference type="ARBA" id="ARBA00022679"/>
    </source>
</evidence>
<dbReference type="InterPro" id="IPR001594">
    <property type="entry name" value="Palmitoyltrfase_DHHC"/>
</dbReference>
<sequence>MPDGPRESPYGQPLRQQETEPYRILPVFFILATMIGLFLVYNCLHIYPMLQTTLPPNMVDAEVRERGVQQGLVFNVITFLVFLSYFRCVFVHPGEVPNEPPWLYTGMFGTSSLPLQEAKKSGERRHCKWCGKYKPDRCHHCRVCKTCILKMDHHCPWIYNCVGFHNYKFFFLLLFYVVLDTNFMVYTMAETMIRAIDEDAPFVEMYLLLFGLSLAFFLAVLITMFFGFHVWLVAMGLSTIELCERKYPRSESADRGGTCLGDCADNQSPFNLGVCRNICAVLGNNPLCWLLPLSGSPGDGLVYQVAGPRRGFEVGRGAHRTRGRAGKAPEATPQDHCGAPQGAPTKSFGLPGLSEALFVPATR</sequence>
<dbReference type="EMBL" id="HBGW01092660">
    <property type="protein sequence ID" value="CAD9640989.1"/>
    <property type="molecule type" value="Transcribed_RNA"/>
</dbReference>
<feature type="transmembrane region" description="Helical" evidence="7">
    <location>
        <begin position="24"/>
        <end position="47"/>
    </location>
</feature>
<dbReference type="AlphaFoldDB" id="A0A6U6VDK2"/>
<evidence type="ECO:0000256" key="3">
    <source>
        <dbReference type="ARBA" id="ARBA00022692"/>
    </source>
</evidence>
<reference evidence="10" key="1">
    <citation type="submission" date="2021-01" db="EMBL/GenBank/DDBJ databases">
        <authorList>
            <person name="Corre E."/>
            <person name="Pelletier E."/>
            <person name="Niang G."/>
            <person name="Scheremetjew M."/>
            <person name="Finn R."/>
            <person name="Kale V."/>
            <person name="Holt S."/>
            <person name="Cochrane G."/>
            <person name="Meng A."/>
            <person name="Brown T."/>
            <person name="Cohen L."/>
        </authorList>
    </citation>
    <scope>NUCLEOTIDE SEQUENCE</scope>
    <source>
        <strain evidence="10">RCC3387</strain>
    </source>
</reference>
<dbReference type="InterPro" id="IPR039859">
    <property type="entry name" value="PFA4/ZDH16/20/ERF2-like"/>
</dbReference>